<dbReference type="InterPro" id="IPR029058">
    <property type="entry name" value="AB_hydrolase_fold"/>
</dbReference>
<dbReference type="EMBL" id="FNLO01000005">
    <property type="protein sequence ID" value="SDV48389.1"/>
    <property type="molecule type" value="Genomic_DNA"/>
</dbReference>
<name>A0A1H2PPX6_9BURK</name>
<reference evidence="4" key="1">
    <citation type="submission" date="2016-09" db="EMBL/GenBank/DDBJ databases">
        <authorList>
            <person name="Varghese N."/>
            <person name="Submissions S."/>
        </authorList>
    </citation>
    <scope>NUCLEOTIDE SEQUENCE [LARGE SCALE GENOMIC DNA]</scope>
    <source>
        <strain evidence="4">JS23</strain>
    </source>
</reference>
<keyword evidence="1 3" id="KW-0378">Hydrolase</keyword>
<feature type="domain" description="Xaa-Pro dipeptidyl-peptidase-like" evidence="2">
    <location>
        <begin position="135"/>
        <end position="267"/>
    </location>
</feature>
<accession>A0A1H2PPX6</accession>
<proteinExistence type="predicted"/>
<organism evidence="3 4">
    <name type="scientific">Chitinasiproducens palmae</name>
    <dbReference type="NCBI Taxonomy" id="1770053"/>
    <lineage>
        <taxon>Bacteria</taxon>
        <taxon>Pseudomonadati</taxon>
        <taxon>Pseudomonadota</taxon>
        <taxon>Betaproteobacteria</taxon>
        <taxon>Burkholderiales</taxon>
        <taxon>Burkholderiaceae</taxon>
        <taxon>Chitinasiproducens</taxon>
    </lineage>
</organism>
<dbReference type="Gene3D" id="3.40.50.1820">
    <property type="entry name" value="alpha/beta hydrolase"/>
    <property type="match status" value="1"/>
</dbReference>
<dbReference type="OrthoDB" id="8564128at2"/>
<evidence type="ECO:0000313" key="3">
    <source>
        <dbReference type="EMBL" id="SDV48389.1"/>
    </source>
</evidence>
<dbReference type="InterPro" id="IPR000383">
    <property type="entry name" value="Xaa-Pro-like_dom"/>
</dbReference>
<dbReference type="PANTHER" id="PTHR22946:SF9">
    <property type="entry name" value="POLYKETIDE TRANSFERASE AF380"/>
    <property type="match status" value="1"/>
</dbReference>
<gene>
    <name evidence="3" type="ORF">SAMN05216551_10551</name>
</gene>
<keyword evidence="4" id="KW-1185">Reference proteome</keyword>
<dbReference type="Pfam" id="PF02129">
    <property type="entry name" value="Peptidase_S15"/>
    <property type="match status" value="1"/>
</dbReference>
<sequence>MIRAKPPRMPALPAPRRPLPGVDGIGCLALLGLNGLNGLIGRKGREDREGREGRIGPIGAALVCASLLVQLAWGGAGSAHAATGAVPTPLAARAAPEAAWRVAPPAGDAGRTALRRVDAGMNEEVVMLPTPGGGMLETTLFRPDGPGPFPILIYNHGKERGLPAHQARARPLPVAREFVSRGYLVAVPMRRGFAQSSGSYDEMPCDAAENGRRQADDIADAVAALSRLPYADAGRIVLLGASYGGLATIAYADRPNSGVRGVINFSGGLRQTGCADWEADLIEAFSLYGRAARLPSLWLYGANDQLWPHGLGFDMFAAYAAGGSRATLVDFGPYKDDSHRLLGDRDGVSTWWPPVAAFLTRVGMPTAPRYAVDTRHSPAPSGYADVHDVTAPPFLDPAGRSAYLDFLRQYPSRAFALSASGAWAWAEGGDDPMSVALDTCQQRSRAPCRLYAVDNAVVWNRYADPGR</sequence>
<dbReference type="InterPro" id="IPR050261">
    <property type="entry name" value="FrsA_esterase"/>
</dbReference>
<dbReference type="STRING" id="1770053.SAMN05216551_10551"/>
<evidence type="ECO:0000256" key="1">
    <source>
        <dbReference type="ARBA" id="ARBA00022801"/>
    </source>
</evidence>
<dbReference type="AlphaFoldDB" id="A0A1H2PPX6"/>
<evidence type="ECO:0000259" key="2">
    <source>
        <dbReference type="Pfam" id="PF02129"/>
    </source>
</evidence>
<dbReference type="SUPFAM" id="SSF53474">
    <property type="entry name" value="alpha/beta-Hydrolases"/>
    <property type="match status" value="1"/>
</dbReference>
<evidence type="ECO:0000313" key="4">
    <source>
        <dbReference type="Proteomes" id="UP000243719"/>
    </source>
</evidence>
<dbReference type="GO" id="GO:0052689">
    <property type="term" value="F:carboxylic ester hydrolase activity"/>
    <property type="evidence" value="ECO:0007669"/>
    <property type="project" value="UniProtKB-ARBA"/>
</dbReference>
<dbReference type="Proteomes" id="UP000243719">
    <property type="component" value="Unassembled WGS sequence"/>
</dbReference>
<protein>
    <submittedName>
        <fullName evidence="3">Dienelactone hydrolase</fullName>
    </submittedName>
</protein>
<dbReference type="PANTHER" id="PTHR22946">
    <property type="entry name" value="DIENELACTONE HYDROLASE DOMAIN-CONTAINING PROTEIN-RELATED"/>
    <property type="match status" value="1"/>
</dbReference>